<proteinExistence type="inferred from homology"/>
<accession>A0A0D0B3E7</accession>
<reference evidence="8" key="2">
    <citation type="submission" date="2015-01" db="EMBL/GenBank/DDBJ databases">
        <title>Evolutionary Origins and Diversification of the Mycorrhizal Mutualists.</title>
        <authorList>
            <consortium name="DOE Joint Genome Institute"/>
            <consortium name="Mycorrhizal Genomics Consortium"/>
            <person name="Kohler A."/>
            <person name="Kuo A."/>
            <person name="Nagy L.G."/>
            <person name="Floudas D."/>
            <person name="Copeland A."/>
            <person name="Barry K.W."/>
            <person name="Cichocki N."/>
            <person name="Veneault-Fourrey C."/>
            <person name="LaButti K."/>
            <person name="Lindquist E.A."/>
            <person name="Lipzen A."/>
            <person name="Lundell T."/>
            <person name="Morin E."/>
            <person name="Murat C."/>
            <person name="Riley R."/>
            <person name="Ohm R."/>
            <person name="Sun H."/>
            <person name="Tunlid A."/>
            <person name="Henrissat B."/>
            <person name="Grigoriev I.V."/>
            <person name="Hibbett D.S."/>
            <person name="Martin F."/>
        </authorList>
    </citation>
    <scope>NUCLEOTIDE SEQUENCE [LARGE SCALE GENOMIC DNA]</scope>
    <source>
        <strain evidence="8">UH-Slu-Lm8-n1</strain>
    </source>
</reference>
<dbReference type="InterPro" id="IPR007019">
    <property type="entry name" value="SURF6"/>
</dbReference>
<keyword evidence="8" id="KW-1185">Reference proteome</keyword>
<comment type="subcellular location">
    <subcellularLocation>
        <location evidence="1">Nucleus</location>
    </subcellularLocation>
</comment>
<dbReference type="GO" id="GO:0042274">
    <property type="term" value="P:ribosomal small subunit biogenesis"/>
    <property type="evidence" value="ECO:0007669"/>
    <property type="project" value="TreeGrafter"/>
</dbReference>
<dbReference type="STRING" id="930992.A0A0D0B3E7"/>
<evidence type="ECO:0000259" key="5">
    <source>
        <dbReference type="Pfam" id="PF04935"/>
    </source>
</evidence>
<dbReference type="PANTHER" id="PTHR14369">
    <property type="entry name" value="SURFEIT LOCUS PROTEIN 6"/>
    <property type="match status" value="1"/>
</dbReference>
<keyword evidence="3" id="KW-0539">Nucleus</keyword>
<dbReference type="AlphaFoldDB" id="A0A0D0B3E7"/>
<organism evidence="7 8">
    <name type="scientific">Suillus luteus UH-Slu-Lm8-n1</name>
    <dbReference type="NCBI Taxonomy" id="930992"/>
    <lineage>
        <taxon>Eukaryota</taxon>
        <taxon>Fungi</taxon>
        <taxon>Dikarya</taxon>
        <taxon>Basidiomycota</taxon>
        <taxon>Agaricomycotina</taxon>
        <taxon>Agaricomycetes</taxon>
        <taxon>Agaricomycetidae</taxon>
        <taxon>Boletales</taxon>
        <taxon>Suillineae</taxon>
        <taxon>Suillaceae</taxon>
        <taxon>Suillus</taxon>
    </lineage>
</organism>
<feature type="region of interest" description="Disordered" evidence="4">
    <location>
        <begin position="331"/>
        <end position="410"/>
    </location>
</feature>
<evidence type="ECO:0000256" key="4">
    <source>
        <dbReference type="SAM" id="MobiDB-lite"/>
    </source>
</evidence>
<dbReference type="OrthoDB" id="444809at2759"/>
<feature type="compositionally biased region" description="Acidic residues" evidence="4">
    <location>
        <begin position="112"/>
        <end position="130"/>
    </location>
</feature>
<dbReference type="Pfam" id="PF15459">
    <property type="entry name" value="RRP14"/>
    <property type="match status" value="1"/>
</dbReference>
<dbReference type="InterPro" id="IPR029188">
    <property type="entry name" value="Rrp14_N"/>
</dbReference>
<feature type="compositionally biased region" description="Basic and acidic residues" evidence="4">
    <location>
        <begin position="334"/>
        <end position="351"/>
    </location>
</feature>
<dbReference type="EMBL" id="KN835137">
    <property type="protein sequence ID" value="KIK48561.1"/>
    <property type="molecule type" value="Genomic_DNA"/>
</dbReference>
<dbReference type="Pfam" id="PF04935">
    <property type="entry name" value="SURF6"/>
    <property type="match status" value="1"/>
</dbReference>
<feature type="compositionally biased region" description="Basic and acidic residues" evidence="4">
    <location>
        <begin position="175"/>
        <end position="221"/>
    </location>
</feature>
<evidence type="ECO:0000313" key="8">
    <source>
        <dbReference type="Proteomes" id="UP000054485"/>
    </source>
</evidence>
<evidence type="ECO:0008006" key="9">
    <source>
        <dbReference type="Google" id="ProtNLM"/>
    </source>
</evidence>
<dbReference type="PANTHER" id="PTHR14369:SF0">
    <property type="entry name" value="SURFEIT LOCUS PROTEIN 6"/>
    <property type="match status" value="1"/>
</dbReference>
<feature type="region of interest" description="Disordered" evidence="4">
    <location>
        <begin position="33"/>
        <end position="81"/>
    </location>
</feature>
<feature type="compositionally biased region" description="Basic and acidic residues" evidence="4">
    <location>
        <begin position="60"/>
        <end position="74"/>
    </location>
</feature>
<evidence type="ECO:0000256" key="2">
    <source>
        <dbReference type="ARBA" id="ARBA00005904"/>
    </source>
</evidence>
<comment type="similarity">
    <text evidence="2">Belongs to the SURF6 family.</text>
</comment>
<dbReference type="InParanoid" id="A0A0D0B3E7"/>
<dbReference type="InterPro" id="IPR029190">
    <property type="entry name" value="Rrp14/SURF6_C"/>
</dbReference>
<feature type="domain" description="Ribosomal RNA-processing protein 14/surfeit locus protein 6 C-terminal" evidence="5">
    <location>
        <begin position="179"/>
        <end position="379"/>
    </location>
</feature>
<feature type="region of interest" description="Disordered" evidence="4">
    <location>
        <begin position="93"/>
        <end position="141"/>
    </location>
</feature>
<dbReference type="GO" id="GO:0003723">
    <property type="term" value="F:RNA binding"/>
    <property type="evidence" value="ECO:0007669"/>
    <property type="project" value="TreeGrafter"/>
</dbReference>
<sequence>MPTSVEVLRASVEAHNDTFEALLNLIPAKYYLPKDDHDGDDNIPSKYQKHSKNKKAPKQAAKEASKKARRDKLDPANQKSVIDLQNEAALELEGANSKAKGKRKAAVLGSDSDADNDEDEDVMQVDDVDMSDSAVAAPLDPLVPMAKPESIASLRDKLHLRMAALRRGGQGGGEPGDKDELLEERRKQRAALREKRRKETKERRKAETEGKKGSKKEKEATKGLPVKNQLLVPDLTVASKGTAVSRLTDGPLTNVSFGVVAGSSSKKAASLKTSSNPNQALSQLAARKEKLDSMPEDKRKVVEDKSRWAKAEARLEGVKVKDDEVRLKKAVKRKEKEKAKSKKSWEERKEQLTASMAAKQKKRSDNIAMRNERRSDKRKSSSSKGKTKARPGFEGKAFPKGKGKATSKHK</sequence>
<feature type="region of interest" description="Disordered" evidence="4">
    <location>
        <begin position="287"/>
        <end position="306"/>
    </location>
</feature>
<feature type="compositionally biased region" description="Basic residues" evidence="4">
    <location>
        <begin position="47"/>
        <end position="57"/>
    </location>
</feature>
<dbReference type="HOGENOM" id="CLU_029148_1_0_1"/>
<dbReference type="GO" id="GO:0005730">
    <property type="term" value="C:nucleolus"/>
    <property type="evidence" value="ECO:0007669"/>
    <property type="project" value="TreeGrafter"/>
</dbReference>
<evidence type="ECO:0000256" key="3">
    <source>
        <dbReference type="ARBA" id="ARBA00023242"/>
    </source>
</evidence>
<reference evidence="7 8" key="1">
    <citation type="submission" date="2014-04" db="EMBL/GenBank/DDBJ databases">
        <authorList>
            <consortium name="DOE Joint Genome Institute"/>
            <person name="Kuo A."/>
            <person name="Ruytinx J."/>
            <person name="Rineau F."/>
            <person name="Colpaert J."/>
            <person name="Kohler A."/>
            <person name="Nagy L.G."/>
            <person name="Floudas D."/>
            <person name="Copeland A."/>
            <person name="Barry K.W."/>
            <person name="Cichocki N."/>
            <person name="Veneault-Fourrey C."/>
            <person name="LaButti K."/>
            <person name="Lindquist E.A."/>
            <person name="Lipzen A."/>
            <person name="Lundell T."/>
            <person name="Morin E."/>
            <person name="Murat C."/>
            <person name="Sun H."/>
            <person name="Tunlid A."/>
            <person name="Henrissat B."/>
            <person name="Grigoriev I.V."/>
            <person name="Hibbett D.S."/>
            <person name="Martin F."/>
            <person name="Nordberg H.P."/>
            <person name="Cantor M.N."/>
            <person name="Hua S.X."/>
        </authorList>
    </citation>
    <scope>NUCLEOTIDE SEQUENCE [LARGE SCALE GENOMIC DNA]</scope>
    <source>
        <strain evidence="7 8">UH-Slu-Lm8-n1</strain>
    </source>
</reference>
<feature type="domain" description="Ribosomal RNA-processing protein 14 N-terminal" evidence="6">
    <location>
        <begin position="11"/>
        <end position="76"/>
    </location>
</feature>
<name>A0A0D0B3E7_9AGAM</name>
<feature type="region of interest" description="Disordered" evidence="4">
    <location>
        <begin position="163"/>
        <end position="228"/>
    </location>
</feature>
<dbReference type="GO" id="GO:0003677">
    <property type="term" value="F:DNA binding"/>
    <property type="evidence" value="ECO:0007669"/>
    <property type="project" value="TreeGrafter"/>
</dbReference>
<dbReference type="GO" id="GO:0042273">
    <property type="term" value="P:ribosomal large subunit biogenesis"/>
    <property type="evidence" value="ECO:0007669"/>
    <property type="project" value="TreeGrafter"/>
</dbReference>
<feature type="compositionally biased region" description="Basic residues" evidence="4">
    <location>
        <begin position="399"/>
        <end position="410"/>
    </location>
</feature>
<dbReference type="Proteomes" id="UP000054485">
    <property type="component" value="Unassembled WGS sequence"/>
</dbReference>
<evidence type="ECO:0000313" key="7">
    <source>
        <dbReference type="EMBL" id="KIK48561.1"/>
    </source>
</evidence>
<protein>
    <recommendedName>
        <fullName evidence="9">SURF6-domain-containing protein</fullName>
    </recommendedName>
</protein>
<gene>
    <name evidence="7" type="ORF">CY34DRAFT_798065</name>
</gene>
<feature type="compositionally biased region" description="Basic and acidic residues" evidence="4">
    <location>
        <begin position="370"/>
        <end position="379"/>
    </location>
</feature>
<evidence type="ECO:0000259" key="6">
    <source>
        <dbReference type="Pfam" id="PF15459"/>
    </source>
</evidence>
<feature type="compositionally biased region" description="Basic residues" evidence="4">
    <location>
        <begin position="380"/>
        <end position="389"/>
    </location>
</feature>
<evidence type="ECO:0000256" key="1">
    <source>
        <dbReference type="ARBA" id="ARBA00004123"/>
    </source>
</evidence>